<dbReference type="EC" id="2.7.1.-" evidence="9"/>
<organism evidence="9 10">
    <name type="scientific">Helcococcus bovis</name>
    <dbReference type="NCBI Taxonomy" id="3153252"/>
    <lineage>
        <taxon>Bacteria</taxon>
        <taxon>Bacillati</taxon>
        <taxon>Bacillota</taxon>
        <taxon>Tissierellia</taxon>
        <taxon>Tissierellales</taxon>
        <taxon>Peptoniphilaceae</taxon>
        <taxon>Helcococcus</taxon>
    </lineage>
</organism>
<dbReference type="InterPro" id="IPR004720">
    <property type="entry name" value="PTS_IIB_sorbose-sp"/>
</dbReference>
<dbReference type="GO" id="GO:0016740">
    <property type="term" value="F:transferase activity"/>
    <property type="evidence" value="ECO:0007669"/>
    <property type="project" value="UniProtKB-KW"/>
</dbReference>
<evidence type="ECO:0000259" key="8">
    <source>
        <dbReference type="PROSITE" id="PS51101"/>
    </source>
</evidence>
<dbReference type="Proteomes" id="UP001629536">
    <property type="component" value="Unassembled WGS sequence"/>
</dbReference>
<proteinExistence type="predicted"/>
<dbReference type="Gene3D" id="3.40.35.10">
    <property type="entry name" value="Phosphotransferase system, sorbose subfamily IIB component"/>
    <property type="match status" value="1"/>
</dbReference>
<dbReference type="InterPro" id="IPR036667">
    <property type="entry name" value="PTS_IIB_sorbose-sp_sf"/>
</dbReference>
<keyword evidence="7" id="KW-0418">Kinase</keyword>
<comment type="caution">
    <text evidence="9">The sequence shown here is derived from an EMBL/GenBank/DDBJ whole genome shotgun (WGS) entry which is preliminary data.</text>
</comment>
<keyword evidence="3" id="KW-0963">Cytoplasm</keyword>
<dbReference type="Pfam" id="PF03830">
    <property type="entry name" value="PTSIIB_sorb"/>
    <property type="match status" value="1"/>
</dbReference>
<evidence type="ECO:0000256" key="4">
    <source>
        <dbReference type="ARBA" id="ARBA00022597"/>
    </source>
</evidence>
<dbReference type="RefSeq" id="WP_408104806.1">
    <property type="nucleotide sequence ID" value="NZ_JBFNFH010000008.1"/>
</dbReference>
<gene>
    <name evidence="9" type="ORF">ABGF40_04380</name>
</gene>
<keyword evidence="4 9" id="KW-0762">Sugar transport</keyword>
<dbReference type="EMBL" id="JBFNFH010000008">
    <property type="protein sequence ID" value="MFM1524903.1"/>
    <property type="molecule type" value="Genomic_DNA"/>
</dbReference>
<evidence type="ECO:0000256" key="7">
    <source>
        <dbReference type="ARBA" id="ARBA00022777"/>
    </source>
</evidence>
<reference evidence="9 10" key="1">
    <citation type="journal article" date="2024" name="Front. Microbiol.">
        <title>Pangenomic and biochemical analyses of Helcococcus ovis reveal widespread tetracycline resistance and a novel bacterial species, Helcococcus bovis.</title>
        <authorList>
            <person name="Cunha F."/>
            <person name="Zhai Y."/>
            <person name="Casaro S."/>
            <person name="Jones K.L."/>
            <person name="Hernandez M."/>
            <person name="Bisinotto R.S."/>
            <person name="Kariyawasam S."/>
            <person name="Brown M.B."/>
            <person name="Phillips A."/>
            <person name="Jeong K.C."/>
            <person name="Galvao K.N."/>
        </authorList>
    </citation>
    <scope>NUCLEOTIDE SEQUENCE [LARGE SCALE GENOMIC DNA]</scope>
    <source>
        <strain evidence="9 10">KG197</strain>
    </source>
</reference>
<keyword evidence="10" id="KW-1185">Reference proteome</keyword>
<feature type="domain" description="PTS EIIB type-4" evidence="8">
    <location>
        <begin position="2"/>
        <end position="163"/>
    </location>
</feature>
<comment type="subcellular location">
    <subcellularLocation>
        <location evidence="1">Cytoplasm</location>
    </subcellularLocation>
</comment>
<protein>
    <submittedName>
        <fullName evidence="9">PTS sugar transporter subunit IIB</fullName>
        <ecNumber evidence="9">2.7.1.-</ecNumber>
    </submittedName>
</protein>
<evidence type="ECO:0000256" key="3">
    <source>
        <dbReference type="ARBA" id="ARBA00022490"/>
    </source>
</evidence>
<evidence type="ECO:0000256" key="6">
    <source>
        <dbReference type="ARBA" id="ARBA00022683"/>
    </source>
</evidence>
<accession>A0ABW9F7D9</accession>
<name>A0ABW9F7D9_9FIRM</name>
<dbReference type="SUPFAM" id="SSF52728">
    <property type="entry name" value="PTS IIb component"/>
    <property type="match status" value="1"/>
</dbReference>
<evidence type="ECO:0000313" key="9">
    <source>
        <dbReference type="EMBL" id="MFM1524903.1"/>
    </source>
</evidence>
<evidence type="ECO:0000256" key="5">
    <source>
        <dbReference type="ARBA" id="ARBA00022679"/>
    </source>
</evidence>
<dbReference type="PROSITE" id="PS51101">
    <property type="entry name" value="PTS_EIIB_TYPE_4"/>
    <property type="match status" value="1"/>
</dbReference>
<evidence type="ECO:0000256" key="1">
    <source>
        <dbReference type="ARBA" id="ARBA00004496"/>
    </source>
</evidence>
<keyword evidence="5 9" id="KW-0808">Transferase</keyword>
<keyword evidence="2" id="KW-0813">Transport</keyword>
<evidence type="ECO:0000313" key="10">
    <source>
        <dbReference type="Proteomes" id="UP001629536"/>
    </source>
</evidence>
<sequence length="163" mass="18444">MTQPNIVMTRIDERLIHGQGQMWLKSLGCNTVIVANDEVCNDKLQQTLMTTVVPKSVFVRFYDVQKVIDIIGKANPKQSIFIIIKDVKDAYRLVKGGVPIKELNIGNIHAAPNRECISRFINLSDEEKKMLRELHDEFGLTFNTKTTPNGDDGGKEVNILNYI</sequence>
<evidence type="ECO:0000256" key="2">
    <source>
        <dbReference type="ARBA" id="ARBA00022448"/>
    </source>
</evidence>
<keyword evidence="6" id="KW-0598">Phosphotransferase system</keyword>